<name>A0ABN7ANK4_9HEMI</name>
<keyword evidence="3" id="KW-0548">Nucleotidyltransferase</keyword>
<dbReference type="InterPro" id="IPR043502">
    <property type="entry name" value="DNA/RNA_pol_sf"/>
</dbReference>
<feature type="domain" description="Reverse transcriptase" evidence="2">
    <location>
        <begin position="455"/>
        <end position="583"/>
    </location>
</feature>
<dbReference type="Pfam" id="PF00078">
    <property type="entry name" value="RVT_1"/>
    <property type="match status" value="1"/>
</dbReference>
<reference evidence="3 4" key="1">
    <citation type="submission" date="2023-09" db="EMBL/GenBank/DDBJ databases">
        <title>Nesidiocoris tenuis whole genome shotgun sequence.</title>
        <authorList>
            <person name="Shibata T."/>
            <person name="Shimoda M."/>
            <person name="Kobayashi T."/>
            <person name="Uehara T."/>
        </authorList>
    </citation>
    <scope>NUCLEOTIDE SEQUENCE [LARGE SCALE GENOMIC DNA]</scope>
    <source>
        <strain evidence="3 4">Japan</strain>
    </source>
</reference>
<dbReference type="InterPro" id="IPR000477">
    <property type="entry name" value="RT_dom"/>
</dbReference>
<evidence type="ECO:0000313" key="3">
    <source>
        <dbReference type="EMBL" id="BES92819.1"/>
    </source>
</evidence>
<dbReference type="SUPFAM" id="SSF56672">
    <property type="entry name" value="DNA/RNA polymerases"/>
    <property type="match status" value="1"/>
</dbReference>
<evidence type="ECO:0000256" key="1">
    <source>
        <dbReference type="SAM" id="MobiDB-lite"/>
    </source>
</evidence>
<keyword evidence="3" id="KW-0808">Transferase</keyword>
<feature type="compositionally biased region" description="Polar residues" evidence="1">
    <location>
        <begin position="231"/>
        <end position="240"/>
    </location>
</feature>
<dbReference type="PANTHER" id="PTHR19446">
    <property type="entry name" value="REVERSE TRANSCRIPTASES"/>
    <property type="match status" value="1"/>
</dbReference>
<organism evidence="3 4">
    <name type="scientific">Nesidiocoris tenuis</name>
    <dbReference type="NCBI Taxonomy" id="355587"/>
    <lineage>
        <taxon>Eukaryota</taxon>
        <taxon>Metazoa</taxon>
        <taxon>Ecdysozoa</taxon>
        <taxon>Arthropoda</taxon>
        <taxon>Hexapoda</taxon>
        <taxon>Insecta</taxon>
        <taxon>Pterygota</taxon>
        <taxon>Neoptera</taxon>
        <taxon>Paraneoptera</taxon>
        <taxon>Hemiptera</taxon>
        <taxon>Heteroptera</taxon>
        <taxon>Panheteroptera</taxon>
        <taxon>Cimicomorpha</taxon>
        <taxon>Miridae</taxon>
        <taxon>Dicyphina</taxon>
        <taxon>Nesidiocoris</taxon>
    </lineage>
</organism>
<proteinExistence type="predicted"/>
<keyword evidence="3" id="KW-0695">RNA-directed DNA polymerase</keyword>
<evidence type="ECO:0000259" key="2">
    <source>
        <dbReference type="Pfam" id="PF00078"/>
    </source>
</evidence>
<feature type="region of interest" description="Disordered" evidence="1">
    <location>
        <begin position="231"/>
        <end position="261"/>
    </location>
</feature>
<accession>A0ABN7ANK4</accession>
<gene>
    <name evidence="3" type="ORF">NTJ_05628</name>
</gene>
<dbReference type="GO" id="GO:0003964">
    <property type="term" value="F:RNA-directed DNA polymerase activity"/>
    <property type="evidence" value="ECO:0007669"/>
    <property type="project" value="UniProtKB-KW"/>
</dbReference>
<dbReference type="Proteomes" id="UP001307889">
    <property type="component" value="Chromosome 4"/>
</dbReference>
<evidence type="ECO:0000313" key="4">
    <source>
        <dbReference type="Proteomes" id="UP001307889"/>
    </source>
</evidence>
<dbReference type="EMBL" id="AP028912">
    <property type="protein sequence ID" value="BES92819.1"/>
    <property type="molecule type" value="Genomic_DNA"/>
</dbReference>
<keyword evidence="4" id="KW-1185">Reference proteome</keyword>
<protein>
    <submittedName>
        <fullName evidence="3">Reverse transcriptase (RNA-dependent DNA polymerase)</fullName>
    </submittedName>
</protein>
<sequence>MTSVVYNVSSSDDEDDIQIIRTRKSETLPNLPSVTIIKTVETTVKTTSVVNGVKKLAPTLLSSSVTLTKKSAKSSADHDVLPATALLGNSVKNEDAKTNKSAVIKPPNKTEKPIEEIVVDDSDNEIEWLGPVKNKVSSPTSEACEKNSTKSVQTKRKSTFGDVAPKQATLPTWPVRRKPLMIDLSLDDDIDDGEVTIIENPEPTFKATTAGIPKLHSNRDLTSICSLPEESISQGKSNDQQDSESHKQPIADSDEDDKPVVGNATESLLNKLIRLIEKVGFSQEAKKRVIRKITNYYSSSESNFTESQEFISSVGKLIAGIKDLIRQGPNKPMVVDEIAQKVREFLASLVRHTGKPEVLLNALPAPDYDPEYFLQNLPPPRTTFSFRPATVEEVFKIIMSMKRSKFMDAYGFNAEILAATAQFISEPLTSLINDCLELGVFPDILKISKVIPVHKTGPTNRAENFRPIALIPLLAKVFEKVLLARLWDFIDDLGILAEEQYGFRCGRTTQQAAAALVRGCFGGLEERKKVGAWFLDLSKAFDCLSPVILVEKLRHYGFEERATSLVQQQVDAESAEDSGADFGLAGSLGGGCGVSWPRHRLPAILEASL</sequence>
<feature type="region of interest" description="Disordered" evidence="1">
    <location>
        <begin position="134"/>
        <end position="157"/>
    </location>
</feature>